<keyword evidence="1 5" id="KW-0489">Methyltransferase</keyword>
<dbReference type="AlphaFoldDB" id="A0A0C2V4T6"/>
<dbReference type="Gene3D" id="3.40.50.150">
    <property type="entry name" value="Vaccinia Virus protein VP39"/>
    <property type="match status" value="1"/>
</dbReference>
<evidence type="ECO:0000256" key="3">
    <source>
        <dbReference type="ARBA" id="ARBA00022691"/>
    </source>
</evidence>
<evidence type="ECO:0000313" key="9">
    <source>
        <dbReference type="Proteomes" id="UP000031950"/>
    </source>
</evidence>
<feature type="binding site" evidence="5">
    <location>
        <position position="148"/>
    </location>
    <ligand>
        <name>S-adenosyl-L-methionine</name>
        <dbReference type="ChEBI" id="CHEBI:59789"/>
    </ligand>
</feature>
<feature type="binding site" evidence="5">
    <location>
        <begin position="125"/>
        <end position="129"/>
    </location>
    <ligand>
        <name>S-adenosyl-L-methionine</name>
        <dbReference type="ChEBI" id="CHEBI:59789"/>
    </ligand>
</feature>
<dbReference type="SUPFAM" id="SSF53335">
    <property type="entry name" value="S-adenosyl-L-methionine-dependent methyltransferases"/>
    <property type="match status" value="1"/>
</dbReference>
<dbReference type="Pfam" id="PF17827">
    <property type="entry name" value="PrmC_N"/>
    <property type="match status" value="1"/>
</dbReference>
<dbReference type="HAMAP" id="MF_02126">
    <property type="entry name" value="RF_methyltr_PrmC"/>
    <property type="match status" value="1"/>
</dbReference>
<dbReference type="Proteomes" id="UP000031950">
    <property type="component" value="Unassembled WGS sequence"/>
</dbReference>
<dbReference type="InterPro" id="IPR004556">
    <property type="entry name" value="HemK-like"/>
</dbReference>
<comment type="caution">
    <text evidence="5">Lacks conserved residue(s) required for the propagation of feature annotation.</text>
</comment>
<comment type="catalytic activity">
    <reaction evidence="4 5">
        <text>L-glutaminyl-[peptide chain release factor] + S-adenosyl-L-methionine = N(5)-methyl-L-glutaminyl-[peptide chain release factor] + S-adenosyl-L-homocysteine + H(+)</text>
        <dbReference type="Rhea" id="RHEA:42896"/>
        <dbReference type="Rhea" id="RHEA-COMP:10271"/>
        <dbReference type="Rhea" id="RHEA-COMP:10272"/>
        <dbReference type="ChEBI" id="CHEBI:15378"/>
        <dbReference type="ChEBI" id="CHEBI:30011"/>
        <dbReference type="ChEBI" id="CHEBI:57856"/>
        <dbReference type="ChEBI" id="CHEBI:59789"/>
        <dbReference type="ChEBI" id="CHEBI:61891"/>
        <dbReference type="EC" id="2.1.1.297"/>
    </reaction>
</comment>
<accession>A0A0C2V4T6</accession>
<dbReference type="Gene3D" id="1.10.8.10">
    <property type="entry name" value="DNA helicase RuvA subunit, C-terminal domain"/>
    <property type="match status" value="1"/>
</dbReference>
<dbReference type="STRING" id="135826.KP77_29510"/>
<protein>
    <recommendedName>
        <fullName evidence="5">Release factor glutamine methyltransferase</fullName>
        <shortName evidence="5">RF MTase</shortName>
        <ecNumber evidence="5">2.1.1.297</ecNumber>
    </recommendedName>
    <alternativeName>
        <fullName evidence="5">N5-glutamine methyltransferase PrmC</fullName>
    </alternativeName>
    <alternativeName>
        <fullName evidence="5">Protein-(glutamine-N5) MTase PrmC</fullName>
    </alternativeName>
    <alternativeName>
        <fullName evidence="5">Protein-glutamine N-methyltransferase PrmC</fullName>
    </alternativeName>
</protein>
<dbReference type="OrthoDB" id="9800643at2"/>
<dbReference type="EMBL" id="JXRQ01000028">
    <property type="protein sequence ID" value="KIL44002.1"/>
    <property type="molecule type" value="Genomic_DNA"/>
</dbReference>
<proteinExistence type="inferred from homology"/>
<dbReference type="Pfam" id="PF05175">
    <property type="entry name" value="MTS"/>
    <property type="match status" value="1"/>
</dbReference>
<feature type="domain" description="Methyltransferase small" evidence="6">
    <location>
        <begin position="116"/>
        <end position="196"/>
    </location>
</feature>
<comment type="caution">
    <text evidence="8">The sequence shown here is derived from an EMBL/GenBank/DDBJ whole genome shotgun (WGS) entry which is preliminary data.</text>
</comment>
<sequence length="286" mass="32640">MEKYKLFEALNWASSYLEEHQREAHEGELLLRHITGLSRNNFYMQMRESLPDEQFAAFKKAVEQHIEGVPVQHIIGYEEFYGRRFDVNQDVLIPRPETEELIWHMLEKTDRIFAHKKNVRAADVGTGSGILAITMKLERPDWSVTATDLSAAALKTANRNAETLSADIVFKEGDLLQPLEGESFDVFLSNPPYIPYSDIETMSEIVTDHEPHSALFADEEGLILYRKMSEQLPDHMNRPGLIGFEVGAGQSQIVAAILKKSFPNDHIEVIHDINGKDRMVFCELLK</sequence>
<feature type="domain" description="Release factor glutamine methyltransferase N-terminal" evidence="7">
    <location>
        <begin position="8"/>
        <end position="76"/>
    </location>
</feature>
<keyword evidence="9" id="KW-1185">Reference proteome</keyword>
<evidence type="ECO:0000256" key="5">
    <source>
        <dbReference type="HAMAP-Rule" id="MF_02126"/>
    </source>
</evidence>
<comment type="function">
    <text evidence="5">Methylates the class 1 translation termination release factors RF1/PrfA and RF2/PrfB on the glutamine residue of the universally conserved GGQ motif.</text>
</comment>
<dbReference type="InterPro" id="IPR007848">
    <property type="entry name" value="Small_mtfrase_dom"/>
</dbReference>
<evidence type="ECO:0000259" key="6">
    <source>
        <dbReference type="Pfam" id="PF05175"/>
    </source>
</evidence>
<dbReference type="GO" id="GO:0102559">
    <property type="term" value="F:peptide chain release factor N(5)-glutamine methyltransferase activity"/>
    <property type="evidence" value="ECO:0007669"/>
    <property type="project" value="UniProtKB-EC"/>
</dbReference>
<name>A0A0C2V4T6_9BACL</name>
<dbReference type="RefSeq" id="WP_041123480.1">
    <property type="nucleotide sequence ID" value="NZ_JXRQ01000028.1"/>
</dbReference>
<keyword evidence="3 5" id="KW-0949">S-adenosyl-L-methionine</keyword>
<evidence type="ECO:0000259" key="7">
    <source>
        <dbReference type="Pfam" id="PF17827"/>
    </source>
</evidence>
<organism evidence="8 9">
    <name type="scientific">Jeotgalibacillus alimentarius</name>
    <dbReference type="NCBI Taxonomy" id="135826"/>
    <lineage>
        <taxon>Bacteria</taxon>
        <taxon>Bacillati</taxon>
        <taxon>Bacillota</taxon>
        <taxon>Bacilli</taxon>
        <taxon>Bacillales</taxon>
        <taxon>Caryophanaceae</taxon>
        <taxon>Jeotgalibacillus</taxon>
    </lineage>
</organism>
<dbReference type="CDD" id="cd02440">
    <property type="entry name" value="AdoMet_MTases"/>
    <property type="match status" value="1"/>
</dbReference>
<evidence type="ECO:0000256" key="1">
    <source>
        <dbReference type="ARBA" id="ARBA00022603"/>
    </source>
</evidence>
<dbReference type="NCBIfam" id="TIGR00536">
    <property type="entry name" value="hemK_fam"/>
    <property type="match status" value="1"/>
</dbReference>
<dbReference type="PANTHER" id="PTHR18895:SF74">
    <property type="entry name" value="MTRF1L RELEASE FACTOR GLUTAMINE METHYLTRANSFERASE"/>
    <property type="match status" value="1"/>
</dbReference>
<dbReference type="NCBIfam" id="TIGR03534">
    <property type="entry name" value="RF_mod_PrmC"/>
    <property type="match status" value="1"/>
</dbReference>
<feature type="binding site" evidence="5">
    <location>
        <position position="190"/>
    </location>
    <ligand>
        <name>S-adenosyl-L-methionine</name>
        <dbReference type="ChEBI" id="CHEBI:59789"/>
    </ligand>
</feature>
<feature type="binding site" evidence="5">
    <location>
        <begin position="190"/>
        <end position="193"/>
    </location>
    <ligand>
        <name>substrate</name>
    </ligand>
</feature>
<dbReference type="PATRIC" id="fig|135826.4.peg.2932"/>
<reference evidence="8 9" key="1">
    <citation type="submission" date="2015-01" db="EMBL/GenBank/DDBJ databases">
        <title>Genome sequence of Jeotgalibacillus alimentarius.</title>
        <authorList>
            <person name="Goh K.M."/>
            <person name="Chan K.-G."/>
            <person name="Yaakop A.S."/>
            <person name="Ee R."/>
            <person name="Gan H.M."/>
            <person name="Chan C.S."/>
        </authorList>
    </citation>
    <scope>NUCLEOTIDE SEQUENCE [LARGE SCALE GENOMIC DNA]</scope>
    <source>
        <strain evidence="8 9">YKJ-13</strain>
    </source>
</reference>
<evidence type="ECO:0000256" key="2">
    <source>
        <dbReference type="ARBA" id="ARBA00022679"/>
    </source>
</evidence>
<dbReference type="InterPro" id="IPR029063">
    <property type="entry name" value="SAM-dependent_MTases_sf"/>
</dbReference>
<dbReference type="GO" id="GO:0032259">
    <property type="term" value="P:methylation"/>
    <property type="evidence" value="ECO:0007669"/>
    <property type="project" value="UniProtKB-KW"/>
</dbReference>
<gene>
    <name evidence="5" type="primary">prmC</name>
    <name evidence="8" type="ORF">KP77_29510</name>
</gene>
<dbReference type="InterPro" id="IPR050320">
    <property type="entry name" value="N5-glutamine_MTase"/>
</dbReference>
<dbReference type="InterPro" id="IPR019874">
    <property type="entry name" value="RF_methyltr_PrmC"/>
</dbReference>
<dbReference type="InterPro" id="IPR040758">
    <property type="entry name" value="PrmC_N"/>
</dbReference>
<dbReference type="PANTHER" id="PTHR18895">
    <property type="entry name" value="HEMK METHYLTRANSFERASE"/>
    <property type="match status" value="1"/>
</dbReference>
<dbReference type="EC" id="2.1.1.297" evidence="5"/>
<keyword evidence="2 5" id="KW-0808">Transferase</keyword>
<comment type="similarity">
    <text evidence="5">Belongs to the protein N5-glutamine methyltransferase family. PrmC subfamily.</text>
</comment>
<evidence type="ECO:0000313" key="8">
    <source>
        <dbReference type="EMBL" id="KIL44002.1"/>
    </source>
</evidence>
<evidence type="ECO:0000256" key="4">
    <source>
        <dbReference type="ARBA" id="ARBA00048391"/>
    </source>
</evidence>